<dbReference type="CDD" id="cd00082">
    <property type="entry name" value="HisKA"/>
    <property type="match status" value="1"/>
</dbReference>
<dbReference type="Proteomes" id="UP001312865">
    <property type="component" value="Unassembled WGS sequence"/>
</dbReference>
<dbReference type="SUPFAM" id="SSF158472">
    <property type="entry name" value="HAMP domain-like"/>
    <property type="match status" value="1"/>
</dbReference>
<gene>
    <name evidence="16" type="ORF">WAK64_00250</name>
</gene>
<dbReference type="CDD" id="cd00075">
    <property type="entry name" value="HATPase"/>
    <property type="match status" value="1"/>
</dbReference>
<keyword evidence="12" id="KW-1133">Transmembrane helix</keyword>
<dbReference type="SUPFAM" id="SSF55785">
    <property type="entry name" value="PYP-like sensor domain (PAS domain)"/>
    <property type="match status" value="1"/>
</dbReference>
<evidence type="ECO:0000256" key="2">
    <source>
        <dbReference type="ARBA" id="ARBA00004651"/>
    </source>
</evidence>
<dbReference type="PRINTS" id="PR00344">
    <property type="entry name" value="BCTRLSENSOR"/>
</dbReference>
<dbReference type="InterPro" id="IPR003594">
    <property type="entry name" value="HATPase_dom"/>
</dbReference>
<evidence type="ECO:0000259" key="15">
    <source>
        <dbReference type="PROSITE" id="PS50885"/>
    </source>
</evidence>
<evidence type="ECO:0000256" key="11">
    <source>
        <dbReference type="ARBA" id="ARBA00023136"/>
    </source>
</evidence>
<dbReference type="SUPFAM" id="SSF47384">
    <property type="entry name" value="Homodimeric domain of signal transducing histidine kinase"/>
    <property type="match status" value="1"/>
</dbReference>
<evidence type="ECO:0000313" key="16">
    <source>
        <dbReference type="EMBL" id="MEI5905494.1"/>
    </source>
</evidence>
<dbReference type="PANTHER" id="PTHR45453:SF1">
    <property type="entry name" value="PHOSPHATE REGULON SENSOR PROTEIN PHOR"/>
    <property type="match status" value="1"/>
</dbReference>
<dbReference type="GO" id="GO:0005524">
    <property type="term" value="F:ATP binding"/>
    <property type="evidence" value="ECO:0007669"/>
    <property type="project" value="UniProtKB-KW"/>
</dbReference>
<dbReference type="InterPro" id="IPR031967">
    <property type="entry name" value="PhoR_single_Cache-like_dom"/>
</dbReference>
<keyword evidence="17" id="KW-1185">Reference proteome</keyword>
<dbReference type="CDD" id="cd06225">
    <property type="entry name" value="HAMP"/>
    <property type="match status" value="1"/>
</dbReference>
<dbReference type="InterPro" id="IPR036890">
    <property type="entry name" value="HATPase_C_sf"/>
</dbReference>
<dbReference type="Pfam" id="PF00512">
    <property type="entry name" value="HisKA"/>
    <property type="match status" value="1"/>
</dbReference>
<dbReference type="EMBL" id="JBBAXC010000001">
    <property type="protein sequence ID" value="MEI5905494.1"/>
    <property type="molecule type" value="Genomic_DNA"/>
</dbReference>
<keyword evidence="9 16" id="KW-0067">ATP-binding</keyword>
<keyword evidence="12" id="KW-0812">Transmembrane</keyword>
<evidence type="ECO:0000259" key="13">
    <source>
        <dbReference type="PROSITE" id="PS50109"/>
    </source>
</evidence>
<dbReference type="SUPFAM" id="SSF55874">
    <property type="entry name" value="ATPase domain of HSP90 chaperone/DNA topoisomerase II/histidine kinase"/>
    <property type="match status" value="1"/>
</dbReference>
<keyword evidence="4" id="KW-1003">Cell membrane</keyword>
<dbReference type="NCBIfam" id="NF046044">
    <property type="entry name" value="PnpS"/>
    <property type="match status" value="1"/>
</dbReference>
<feature type="domain" description="HAMP" evidence="15">
    <location>
        <begin position="185"/>
        <end position="237"/>
    </location>
</feature>
<keyword evidence="10" id="KW-0902">Two-component regulatory system</keyword>
<evidence type="ECO:0000256" key="6">
    <source>
        <dbReference type="ARBA" id="ARBA00022679"/>
    </source>
</evidence>
<comment type="subcellular location">
    <subcellularLocation>
        <location evidence="2">Cell membrane</location>
        <topology evidence="2">Multi-pass membrane protein</topology>
    </subcellularLocation>
</comment>
<keyword evidence="11 12" id="KW-0472">Membrane</keyword>
<dbReference type="Gene3D" id="1.10.287.130">
    <property type="match status" value="1"/>
</dbReference>
<dbReference type="Pfam" id="PF02518">
    <property type="entry name" value="HATPase_c"/>
    <property type="match status" value="1"/>
</dbReference>
<dbReference type="Gene3D" id="6.10.340.10">
    <property type="match status" value="1"/>
</dbReference>
<keyword evidence="8" id="KW-0418">Kinase</keyword>
<sequence>MTKFRSRLLFALITLIMVVLIAVGVLLGQVFKSYHLNTFNSRIDIEGEWLVSEIEEAGGLENLRDIPLEERSNLLEVRISILNASGEIVFDEGDSQISTHQKDIEEIFASWKRTEDSFELNRDDLDVRYYVKAIKSPDGTSEGLLVFSTSVDMLKAAYRQIWQVLAISLGLSLIVIIYLASKITAQYTKPIESATNVAIELAKGNYRARTFEDRIDETSMLSTSINILARNLQEMVSAQEMQQDRIMTLIENMGSGLLLIDPKGYIVLINKAFKEQFHINPTELLRKRYHEAITHIDIIKLVEEVFMTEQKVRKPLLLQVNIEMRHFEVYGAPIIGMGDEWKGILLVFHDITEMKKLEQMRKDFVDNVSHELKTPITSIKGFSETLLDGAMNDKEVLQSFLHIILKESDRLQSLIQDLLDLSKMEKQDFQLSCEKVNLNELIRDVVMMLQSKADKKAIQLLLDGDEEAVIEGDLYRLKQVFINLISNGISYTPENGTVEVMIKPMDEIVNVTVKDTGVGISSSEIPRIFERFYRVDRARSRNSGGTGLGLAIVKHLVEAHHGKIEVMSEEGKGTTFTITLHRELIQFINKERMN</sequence>
<evidence type="ECO:0000256" key="1">
    <source>
        <dbReference type="ARBA" id="ARBA00000085"/>
    </source>
</evidence>
<keyword evidence="6" id="KW-0808">Transferase</keyword>
<dbReference type="InterPro" id="IPR003661">
    <property type="entry name" value="HisK_dim/P_dom"/>
</dbReference>
<evidence type="ECO:0000256" key="4">
    <source>
        <dbReference type="ARBA" id="ARBA00022475"/>
    </source>
</evidence>
<dbReference type="SMART" id="SM00388">
    <property type="entry name" value="HisKA"/>
    <property type="match status" value="1"/>
</dbReference>
<comment type="caution">
    <text evidence="16">The sequence shown here is derived from an EMBL/GenBank/DDBJ whole genome shotgun (WGS) entry which is preliminary data.</text>
</comment>
<dbReference type="InterPro" id="IPR050351">
    <property type="entry name" value="BphY/WalK/GraS-like"/>
</dbReference>
<evidence type="ECO:0000313" key="17">
    <source>
        <dbReference type="Proteomes" id="UP001312865"/>
    </source>
</evidence>
<name>A0ABU8H8H2_9BACI</name>
<evidence type="ECO:0000256" key="3">
    <source>
        <dbReference type="ARBA" id="ARBA00012438"/>
    </source>
</evidence>
<dbReference type="Pfam" id="PF16736">
    <property type="entry name" value="sCache_like"/>
    <property type="match status" value="1"/>
</dbReference>
<dbReference type="Gene3D" id="3.30.565.10">
    <property type="entry name" value="Histidine kinase-like ATPase, C-terminal domain"/>
    <property type="match status" value="1"/>
</dbReference>
<dbReference type="InterPro" id="IPR003660">
    <property type="entry name" value="HAMP_dom"/>
</dbReference>
<dbReference type="EC" id="2.7.13.3" evidence="3"/>
<evidence type="ECO:0000256" key="10">
    <source>
        <dbReference type="ARBA" id="ARBA00023012"/>
    </source>
</evidence>
<proteinExistence type="predicted"/>
<feature type="domain" description="Histidine kinase" evidence="13">
    <location>
        <begin position="367"/>
        <end position="584"/>
    </location>
</feature>
<dbReference type="PROSITE" id="PS50112">
    <property type="entry name" value="PAS"/>
    <property type="match status" value="1"/>
</dbReference>
<evidence type="ECO:0000256" key="12">
    <source>
        <dbReference type="SAM" id="Phobius"/>
    </source>
</evidence>
<evidence type="ECO:0000256" key="5">
    <source>
        <dbReference type="ARBA" id="ARBA00022553"/>
    </source>
</evidence>
<protein>
    <recommendedName>
        <fullName evidence="3">histidine kinase</fullName>
        <ecNumber evidence="3">2.7.13.3</ecNumber>
    </recommendedName>
</protein>
<dbReference type="SMART" id="SM00304">
    <property type="entry name" value="HAMP"/>
    <property type="match status" value="1"/>
</dbReference>
<dbReference type="InterPro" id="IPR000014">
    <property type="entry name" value="PAS"/>
</dbReference>
<dbReference type="PANTHER" id="PTHR45453">
    <property type="entry name" value="PHOSPHATE REGULON SENSOR PROTEIN PHOR"/>
    <property type="match status" value="1"/>
</dbReference>
<dbReference type="CDD" id="cd00130">
    <property type="entry name" value="PAS"/>
    <property type="match status" value="1"/>
</dbReference>
<dbReference type="InterPro" id="IPR004358">
    <property type="entry name" value="Sig_transdc_His_kin-like_C"/>
</dbReference>
<dbReference type="RefSeq" id="WP_336584914.1">
    <property type="nucleotide sequence ID" value="NZ_JBBAXC010000001.1"/>
</dbReference>
<comment type="catalytic activity">
    <reaction evidence="1">
        <text>ATP + protein L-histidine = ADP + protein N-phospho-L-histidine.</text>
        <dbReference type="EC" id="2.7.13.3"/>
    </reaction>
</comment>
<dbReference type="Gene3D" id="3.30.450.20">
    <property type="entry name" value="PAS domain"/>
    <property type="match status" value="1"/>
</dbReference>
<dbReference type="NCBIfam" id="TIGR00229">
    <property type="entry name" value="sensory_box"/>
    <property type="match status" value="1"/>
</dbReference>
<dbReference type="Pfam" id="PF00989">
    <property type="entry name" value="PAS"/>
    <property type="match status" value="1"/>
</dbReference>
<keyword evidence="5" id="KW-0597">Phosphoprotein</keyword>
<evidence type="ECO:0000259" key="14">
    <source>
        <dbReference type="PROSITE" id="PS50112"/>
    </source>
</evidence>
<evidence type="ECO:0000256" key="9">
    <source>
        <dbReference type="ARBA" id="ARBA00022840"/>
    </source>
</evidence>
<keyword evidence="7" id="KW-0547">Nucleotide-binding</keyword>
<dbReference type="PROSITE" id="PS50109">
    <property type="entry name" value="HIS_KIN"/>
    <property type="match status" value="1"/>
</dbReference>
<evidence type="ECO:0000256" key="8">
    <source>
        <dbReference type="ARBA" id="ARBA00022777"/>
    </source>
</evidence>
<feature type="domain" description="PAS" evidence="14">
    <location>
        <begin position="242"/>
        <end position="315"/>
    </location>
</feature>
<feature type="transmembrane region" description="Helical" evidence="12">
    <location>
        <begin position="161"/>
        <end position="180"/>
    </location>
</feature>
<dbReference type="InterPro" id="IPR005467">
    <property type="entry name" value="His_kinase_dom"/>
</dbReference>
<dbReference type="InterPro" id="IPR013767">
    <property type="entry name" value="PAS_fold"/>
</dbReference>
<reference evidence="16 17" key="1">
    <citation type="journal article" date="2018" name="J. Microbiol.">
        <title>Bacillus spongiae sp. nov., isolated from sponge of Jeju Island.</title>
        <authorList>
            <person name="Lee G.E."/>
            <person name="Im W.T."/>
            <person name="Park J.S."/>
        </authorList>
    </citation>
    <scope>NUCLEOTIDE SEQUENCE [LARGE SCALE GENOMIC DNA]</scope>
    <source>
        <strain evidence="16 17">135PIL107-10</strain>
    </source>
</reference>
<dbReference type="InterPro" id="IPR036097">
    <property type="entry name" value="HisK_dim/P_sf"/>
</dbReference>
<dbReference type="PROSITE" id="PS50885">
    <property type="entry name" value="HAMP"/>
    <property type="match status" value="1"/>
</dbReference>
<dbReference type="InterPro" id="IPR035965">
    <property type="entry name" value="PAS-like_dom_sf"/>
</dbReference>
<dbReference type="SMART" id="SM00091">
    <property type="entry name" value="PAS"/>
    <property type="match status" value="1"/>
</dbReference>
<organism evidence="16 17">
    <name type="scientific">Bacillus spongiae</name>
    <dbReference type="NCBI Taxonomy" id="2683610"/>
    <lineage>
        <taxon>Bacteria</taxon>
        <taxon>Bacillati</taxon>
        <taxon>Bacillota</taxon>
        <taxon>Bacilli</taxon>
        <taxon>Bacillales</taxon>
        <taxon>Bacillaceae</taxon>
        <taxon>Bacillus</taxon>
    </lineage>
</organism>
<evidence type="ECO:0000256" key="7">
    <source>
        <dbReference type="ARBA" id="ARBA00022741"/>
    </source>
</evidence>
<accession>A0ABU8H8H2</accession>
<dbReference type="SMART" id="SM00387">
    <property type="entry name" value="HATPase_c"/>
    <property type="match status" value="1"/>
</dbReference>